<dbReference type="EMBL" id="MNAD01000189">
    <property type="protein sequence ID" value="OJT15203.1"/>
    <property type="molecule type" value="Genomic_DNA"/>
</dbReference>
<dbReference type="AlphaFoldDB" id="A0A1M2W5W4"/>
<feature type="region of interest" description="Disordered" evidence="1">
    <location>
        <begin position="44"/>
        <end position="66"/>
    </location>
</feature>
<accession>A0A1M2W5W4</accession>
<keyword evidence="3" id="KW-1185">Reference proteome</keyword>
<comment type="caution">
    <text evidence="2">The sequence shown here is derived from an EMBL/GenBank/DDBJ whole genome shotgun (WGS) entry which is preliminary data.</text>
</comment>
<gene>
    <name evidence="2" type="ORF">TRAPUB_8218</name>
</gene>
<sequence length="66" mass="7296">MKATYKVRARVQLHLGVSLEAIPNFDPIQSTWASKFKTMLISGSQPIGRTPGRNGARDILQNNADE</sequence>
<evidence type="ECO:0000256" key="1">
    <source>
        <dbReference type="SAM" id="MobiDB-lite"/>
    </source>
</evidence>
<name>A0A1M2W5W4_TRAPU</name>
<protein>
    <submittedName>
        <fullName evidence="2">Uncharacterized protein</fullName>
    </submittedName>
</protein>
<dbReference type="Proteomes" id="UP000184267">
    <property type="component" value="Unassembled WGS sequence"/>
</dbReference>
<evidence type="ECO:0000313" key="2">
    <source>
        <dbReference type="EMBL" id="OJT15203.1"/>
    </source>
</evidence>
<reference evidence="2 3" key="1">
    <citation type="submission" date="2016-10" db="EMBL/GenBank/DDBJ databases">
        <title>Genome sequence of the basidiomycete white-rot fungus Trametes pubescens.</title>
        <authorList>
            <person name="Makela M.R."/>
            <person name="Granchi Z."/>
            <person name="Peng M."/>
            <person name="De Vries R.P."/>
            <person name="Grigoriev I."/>
            <person name="Riley R."/>
            <person name="Hilden K."/>
        </authorList>
    </citation>
    <scope>NUCLEOTIDE SEQUENCE [LARGE SCALE GENOMIC DNA]</scope>
    <source>
        <strain evidence="2 3">FBCC735</strain>
    </source>
</reference>
<organism evidence="2 3">
    <name type="scientific">Trametes pubescens</name>
    <name type="common">White-rot fungus</name>
    <dbReference type="NCBI Taxonomy" id="154538"/>
    <lineage>
        <taxon>Eukaryota</taxon>
        <taxon>Fungi</taxon>
        <taxon>Dikarya</taxon>
        <taxon>Basidiomycota</taxon>
        <taxon>Agaricomycotina</taxon>
        <taxon>Agaricomycetes</taxon>
        <taxon>Polyporales</taxon>
        <taxon>Polyporaceae</taxon>
        <taxon>Trametes</taxon>
    </lineage>
</organism>
<evidence type="ECO:0000313" key="3">
    <source>
        <dbReference type="Proteomes" id="UP000184267"/>
    </source>
</evidence>
<proteinExistence type="predicted"/>